<protein>
    <recommendedName>
        <fullName evidence="4">Hydantoin racemase</fullName>
        <ecNumber evidence="3">5.1.99.5</ecNumber>
    </recommendedName>
</protein>
<organism evidence="7 8">
    <name type="scientific">Corynebacterium provencense</name>
    <dbReference type="NCBI Taxonomy" id="1737425"/>
    <lineage>
        <taxon>Bacteria</taxon>
        <taxon>Bacillati</taxon>
        <taxon>Actinomycetota</taxon>
        <taxon>Actinomycetes</taxon>
        <taxon>Mycobacteriales</taxon>
        <taxon>Corynebacteriaceae</taxon>
        <taxon>Corynebacterium</taxon>
    </lineage>
</organism>
<dbReference type="GO" id="GO:0047661">
    <property type="term" value="F:amino-acid racemase activity"/>
    <property type="evidence" value="ECO:0007669"/>
    <property type="project" value="InterPro"/>
</dbReference>
<evidence type="ECO:0000256" key="4">
    <source>
        <dbReference type="ARBA" id="ARBA00067972"/>
    </source>
</evidence>
<dbReference type="EC" id="5.1.99.5" evidence="3"/>
<dbReference type="InterPro" id="IPR053714">
    <property type="entry name" value="Iso_Racemase_Enz_sf"/>
</dbReference>
<accession>A0A2Z3YN43</accession>
<dbReference type="RefSeq" id="WP_432759201.1">
    <property type="nucleotide sequence ID" value="NZ_CP024988.1"/>
</dbReference>
<sequence>MPTIGIVNVNTSSSMTQTIVDAARTVAAPDTTVIGVTPATGPESVETHIEAALSQVGVITAVHRRHTAPVTTGTPAIDAWIIAGYGDEGREALQELVDVPVVDITEAAAVAAMAVGDRYAVVTTLDRTVPMIRGRLQLAGLHERCVSVRGTGLGVLELEEDPERTDRIILDLARQALTDGAEAVCLGCGGMAGRAHELTARLGAPVVDGVTAAVGIAESLVRQGLTTSRTGTYAPRSPKKLTGFEELEIP</sequence>
<dbReference type="FunFam" id="3.40.50.12500:FF:000001">
    <property type="entry name" value="Putative hydantoin racemase"/>
    <property type="match status" value="1"/>
</dbReference>
<dbReference type="EMBL" id="CP024988">
    <property type="protein sequence ID" value="AWT25149.1"/>
    <property type="molecule type" value="Genomic_DNA"/>
</dbReference>
<comment type="catalytic activity">
    <reaction evidence="2">
        <text>a D-5-monosubstituted hydantoin = a L-5-monosubstituted hydantoin</text>
        <dbReference type="Rhea" id="RHEA:46624"/>
        <dbReference type="ChEBI" id="CHEBI:86339"/>
        <dbReference type="ChEBI" id="CHEBI:86340"/>
        <dbReference type="EC" id="5.1.99.5"/>
    </reaction>
</comment>
<evidence type="ECO:0000256" key="3">
    <source>
        <dbReference type="ARBA" id="ARBA00066406"/>
    </source>
</evidence>
<evidence type="ECO:0000313" key="7">
    <source>
        <dbReference type="EMBL" id="AWT25149.1"/>
    </source>
</evidence>
<reference evidence="8" key="1">
    <citation type="submission" date="2017-11" db="EMBL/GenBank/DDBJ databases">
        <title>Otitis media/interna in a cat caused by the recently described species Corynebacterium provencense.</title>
        <authorList>
            <person name="Kittl S."/>
            <person name="Brodard I."/>
            <person name="Rychener L."/>
            <person name="Jores J."/>
            <person name="Roosje P."/>
            <person name="Gobeli Brawand S."/>
        </authorList>
    </citation>
    <scope>NUCLEOTIDE SEQUENCE [LARGE SCALE GENOMIC DNA]</scope>
    <source>
        <strain evidence="8">17KM38</strain>
    </source>
</reference>
<evidence type="ECO:0000256" key="2">
    <source>
        <dbReference type="ARBA" id="ARBA00051635"/>
    </source>
</evidence>
<dbReference type="GO" id="GO:0036348">
    <property type="term" value="F:hydantoin racemase activity"/>
    <property type="evidence" value="ECO:0007669"/>
    <property type="project" value="UniProtKB-EC"/>
</dbReference>
<dbReference type="Pfam" id="PF01177">
    <property type="entry name" value="Asp_Glu_race"/>
    <property type="match status" value="1"/>
</dbReference>
<dbReference type="PANTHER" id="PTHR28047:SF5">
    <property type="entry name" value="PROTEIN DCG1"/>
    <property type="match status" value="1"/>
</dbReference>
<evidence type="ECO:0000256" key="5">
    <source>
        <dbReference type="ARBA" id="ARBA00093199"/>
    </source>
</evidence>
<evidence type="ECO:0000313" key="8">
    <source>
        <dbReference type="Proteomes" id="UP000247696"/>
    </source>
</evidence>
<keyword evidence="8" id="KW-1185">Reference proteome</keyword>
<dbReference type="Proteomes" id="UP000247696">
    <property type="component" value="Chromosome"/>
</dbReference>
<dbReference type="KEGG" id="cpre:Csp1_03230"/>
<dbReference type="InterPro" id="IPR052186">
    <property type="entry name" value="Hydantoin_racemase-like"/>
</dbReference>
<evidence type="ECO:0000256" key="1">
    <source>
        <dbReference type="ARBA" id="ARBA00038414"/>
    </source>
</evidence>
<feature type="region of interest" description="Disordered" evidence="6">
    <location>
        <begin position="229"/>
        <end position="250"/>
    </location>
</feature>
<gene>
    <name evidence="7" type="ORF">Csp1_03230</name>
</gene>
<dbReference type="InterPro" id="IPR015942">
    <property type="entry name" value="Asp/Glu/hydantoin_racemase"/>
</dbReference>
<dbReference type="Gene3D" id="3.40.50.12500">
    <property type="match status" value="1"/>
</dbReference>
<dbReference type="AlphaFoldDB" id="A0A2Z3YN43"/>
<dbReference type="PANTHER" id="PTHR28047">
    <property type="entry name" value="PROTEIN DCG1"/>
    <property type="match status" value="1"/>
</dbReference>
<name>A0A2Z3YN43_9CORY</name>
<evidence type="ECO:0000256" key="6">
    <source>
        <dbReference type="SAM" id="MobiDB-lite"/>
    </source>
</evidence>
<dbReference type="STRING" id="1737425.GCA_900049755_02317"/>
<proteinExistence type="inferred from homology"/>
<comment type="similarity">
    <text evidence="1">Belongs to the HyuE racemase family.</text>
</comment>
<comment type="catalytic activity">
    <reaction evidence="5">
        <text>D-5-benzylhydantoin = L-5-benzylhydantoin</text>
        <dbReference type="Rhea" id="RHEA:83991"/>
        <dbReference type="ChEBI" id="CHEBI:176864"/>
        <dbReference type="ChEBI" id="CHEBI:233540"/>
    </reaction>
</comment>